<dbReference type="EMBL" id="RXYK01000019">
    <property type="protein sequence ID" value="RTY35915.1"/>
    <property type="molecule type" value="Genomic_DNA"/>
</dbReference>
<evidence type="ECO:0000256" key="8">
    <source>
        <dbReference type="ARBA" id="ARBA00022840"/>
    </source>
</evidence>
<dbReference type="GO" id="GO:0003848">
    <property type="term" value="F:2-amino-4-hydroxy-6-hydroxymethyldihydropteridine diphosphokinase activity"/>
    <property type="evidence" value="ECO:0007669"/>
    <property type="project" value="UniProtKB-EC"/>
</dbReference>
<dbReference type="Proteomes" id="UP000279908">
    <property type="component" value="Unassembled WGS sequence"/>
</dbReference>
<evidence type="ECO:0000256" key="1">
    <source>
        <dbReference type="ARBA" id="ARBA00005051"/>
    </source>
</evidence>
<dbReference type="Proteomes" id="UP000327458">
    <property type="component" value="Unassembled WGS sequence"/>
</dbReference>
<dbReference type="GO" id="GO:0046654">
    <property type="term" value="P:tetrahydrofolate biosynthetic process"/>
    <property type="evidence" value="ECO:0007669"/>
    <property type="project" value="UniProtKB-UniPathway"/>
</dbReference>
<dbReference type="UniPathway" id="UPA00077">
    <property type="reaction ID" value="UER00155"/>
</dbReference>
<evidence type="ECO:0000256" key="3">
    <source>
        <dbReference type="ARBA" id="ARBA00013253"/>
    </source>
</evidence>
<sequence length="173" mass="19791">MEQHTAYIGIGSNIGDRFNHLQEALHRLSALEEITVSAASRIYETEPVGEEEQNRFYNGVILVSTTLEPEELRLRCKTIEQELGRPEIYRRWSPRVIDLDLLLYDDSTISTETLSIPHPELHRRKFVLVPLLDTGNPMHPVMKKKASELLASCPDPSVPIRIQNQLNIKKGRP</sequence>
<evidence type="ECO:0000313" key="17">
    <source>
        <dbReference type="Proteomes" id="UP000327458"/>
    </source>
</evidence>
<keyword evidence="9" id="KW-0289">Folate biosynthesis</keyword>
<dbReference type="GO" id="GO:0046656">
    <property type="term" value="P:folic acid biosynthetic process"/>
    <property type="evidence" value="ECO:0007669"/>
    <property type="project" value="UniProtKB-KW"/>
</dbReference>
<dbReference type="PANTHER" id="PTHR43071">
    <property type="entry name" value="2-AMINO-4-HYDROXY-6-HYDROXYMETHYLDIHYDROPTERIDINE PYROPHOSPHOKINASE"/>
    <property type="match status" value="1"/>
</dbReference>
<dbReference type="InterPro" id="IPR035907">
    <property type="entry name" value="Hppk_sf"/>
</dbReference>
<comment type="pathway">
    <text evidence="1">Cofactor biosynthesis; tetrahydrofolate biosynthesis; 2-amino-4-hydroxy-6-hydroxymethyl-7,8-dihydropteridine diphosphate from 7,8-dihydroneopterin triphosphate: step 4/4.</text>
</comment>
<proteinExistence type="inferred from homology"/>
<feature type="domain" description="7,8-dihydro-6-hydroxymethylpterin-pyrophosphokinase" evidence="13">
    <location>
        <begin position="7"/>
        <end position="133"/>
    </location>
</feature>
<comment type="caution">
    <text evidence="15">The sequence shown here is derived from an EMBL/GenBank/DDBJ whole genome shotgun (WGS) entry which is preliminary data.</text>
</comment>
<evidence type="ECO:0000256" key="4">
    <source>
        <dbReference type="ARBA" id="ARBA00016218"/>
    </source>
</evidence>
<keyword evidence="8" id="KW-0067">ATP-binding</keyword>
<comment type="function">
    <text evidence="10">Catalyzes the transfer of pyrophosphate from adenosine triphosphate (ATP) to 6-hydroxymethyl-7,8-dihydropterin, an enzymatic step in folate biosynthesis pathway.</text>
</comment>
<reference evidence="15 16" key="1">
    <citation type="submission" date="2018-12" db="EMBL/GenBank/DDBJ databases">
        <authorList>
            <person name="Lunina O.N."/>
            <person name="Grouzdev D.S."/>
            <person name="Gorlenko V.M."/>
            <person name="Savvichev A.S."/>
        </authorList>
    </citation>
    <scope>NUCLEOTIDE SEQUENCE [LARGE SCALE GENOMIC DNA]</scope>
    <source>
        <strain evidence="15 16">BrKhr-17</strain>
    </source>
</reference>
<evidence type="ECO:0000313" key="15">
    <source>
        <dbReference type="EMBL" id="RTY35915.1"/>
    </source>
</evidence>
<evidence type="ECO:0000256" key="12">
    <source>
        <dbReference type="ARBA" id="ARBA00033413"/>
    </source>
</evidence>
<dbReference type="Pfam" id="PF01288">
    <property type="entry name" value="HPPK"/>
    <property type="match status" value="1"/>
</dbReference>
<comment type="similarity">
    <text evidence="2">Belongs to the HPPK family.</text>
</comment>
<dbReference type="PANTHER" id="PTHR43071:SF1">
    <property type="entry name" value="2-AMINO-4-HYDROXY-6-HYDROXYMETHYLDIHYDROPTERIDINE PYROPHOSPHOKINASE"/>
    <property type="match status" value="1"/>
</dbReference>
<protein>
    <recommendedName>
        <fullName evidence="4">2-amino-4-hydroxy-6-hydroxymethyldihydropteridine pyrophosphokinase</fullName>
        <ecNumber evidence="3">2.7.6.3</ecNumber>
    </recommendedName>
    <alternativeName>
        <fullName evidence="11">6-hydroxymethyl-7,8-dihydropterin pyrophosphokinase</fullName>
    </alternativeName>
    <alternativeName>
        <fullName evidence="12">7,8-dihydro-6-hydroxymethylpterin-pyrophosphokinase</fullName>
    </alternativeName>
</protein>
<accession>A0A432ATK5</accession>
<dbReference type="GO" id="GO:0005524">
    <property type="term" value="F:ATP binding"/>
    <property type="evidence" value="ECO:0007669"/>
    <property type="project" value="UniProtKB-KW"/>
</dbReference>
<keyword evidence="7 15" id="KW-0418">Kinase</keyword>
<reference evidence="14 17" key="2">
    <citation type="submission" date="2019-07" db="EMBL/GenBank/DDBJ databases">
        <title>Draft genome Sequence of Chlorobium phaeovibrioides sp. strain PhvTcv-s14, from the Phylum Chlorobi.</title>
        <authorList>
            <person name="Babenko V."/>
            <person name="Boldyreva D."/>
            <person name="Kanygina A."/>
            <person name="Selezneva O."/>
            <person name="Akopiyan T."/>
            <person name="Lunina O."/>
        </authorList>
    </citation>
    <scope>NUCLEOTIDE SEQUENCE [LARGE SCALE GENOMIC DNA]</scope>
    <source>
        <strain evidence="14 17">GrTcv12</strain>
    </source>
</reference>
<dbReference type="EC" id="2.7.6.3" evidence="3"/>
<dbReference type="InterPro" id="IPR000550">
    <property type="entry name" value="Hppk"/>
</dbReference>
<dbReference type="GO" id="GO:0016301">
    <property type="term" value="F:kinase activity"/>
    <property type="evidence" value="ECO:0007669"/>
    <property type="project" value="UniProtKB-KW"/>
</dbReference>
<keyword evidence="5 15" id="KW-0808">Transferase</keyword>
<dbReference type="Gene3D" id="3.30.70.560">
    <property type="entry name" value="7,8-Dihydro-6-hydroxymethylpterin-pyrophosphokinase HPPK"/>
    <property type="match status" value="1"/>
</dbReference>
<evidence type="ECO:0000256" key="5">
    <source>
        <dbReference type="ARBA" id="ARBA00022679"/>
    </source>
</evidence>
<evidence type="ECO:0000256" key="2">
    <source>
        <dbReference type="ARBA" id="ARBA00005810"/>
    </source>
</evidence>
<dbReference type="EMBL" id="VMRG01000001">
    <property type="protein sequence ID" value="KAA6231975.1"/>
    <property type="molecule type" value="Genomic_DNA"/>
</dbReference>
<evidence type="ECO:0000313" key="16">
    <source>
        <dbReference type="Proteomes" id="UP000279908"/>
    </source>
</evidence>
<keyword evidence="6" id="KW-0547">Nucleotide-binding</keyword>
<dbReference type="SUPFAM" id="SSF55083">
    <property type="entry name" value="6-hydroxymethyl-7,8-dihydropterin pyrophosphokinase, HPPK"/>
    <property type="match status" value="1"/>
</dbReference>
<organism evidence="15 16">
    <name type="scientific">Chlorobium phaeovibrioides</name>
    <dbReference type="NCBI Taxonomy" id="1094"/>
    <lineage>
        <taxon>Bacteria</taxon>
        <taxon>Pseudomonadati</taxon>
        <taxon>Chlorobiota</taxon>
        <taxon>Chlorobiia</taxon>
        <taxon>Chlorobiales</taxon>
        <taxon>Chlorobiaceae</taxon>
        <taxon>Chlorobium/Pelodictyon group</taxon>
        <taxon>Chlorobium</taxon>
    </lineage>
</organism>
<evidence type="ECO:0000256" key="6">
    <source>
        <dbReference type="ARBA" id="ARBA00022741"/>
    </source>
</evidence>
<dbReference type="NCBIfam" id="TIGR01498">
    <property type="entry name" value="folK"/>
    <property type="match status" value="1"/>
</dbReference>
<gene>
    <name evidence="15" type="primary">folK</name>
    <name evidence="15" type="ORF">EKD02_09080</name>
    <name evidence="14" type="ORF">FP507_01785</name>
</gene>
<evidence type="ECO:0000256" key="11">
    <source>
        <dbReference type="ARBA" id="ARBA00029766"/>
    </source>
</evidence>
<dbReference type="RefSeq" id="WP_126341788.1">
    <property type="nucleotide sequence ID" value="NZ_RXYJ01000003.1"/>
</dbReference>
<dbReference type="CDD" id="cd00483">
    <property type="entry name" value="HPPK"/>
    <property type="match status" value="1"/>
</dbReference>
<evidence type="ECO:0000256" key="10">
    <source>
        <dbReference type="ARBA" id="ARBA00029409"/>
    </source>
</evidence>
<name>A0A432ATK5_CHLPH</name>
<evidence type="ECO:0000259" key="13">
    <source>
        <dbReference type="Pfam" id="PF01288"/>
    </source>
</evidence>
<evidence type="ECO:0000256" key="9">
    <source>
        <dbReference type="ARBA" id="ARBA00022909"/>
    </source>
</evidence>
<evidence type="ECO:0000256" key="7">
    <source>
        <dbReference type="ARBA" id="ARBA00022777"/>
    </source>
</evidence>
<dbReference type="AlphaFoldDB" id="A0A432ATK5"/>
<evidence type="ECO:0000313" key="14">
    <source>
        <dbReference type="EMBL" id="KAA6231975.1"/>
    </source>
</evidence>